<sequence>MKPSISYGDLSRKEGKAWTCVNCGDYNRPIRKRVFAIPQFKCACGRELFSEYQYLEDHDLDFSLADVKVNGIPLIPILFNQEGLECTANAYCLTMQTNHIIVDSIFKDQTLDTRMLTLEPQNIVDELWQFSLWLLGYPVNITCGIGESMWLSDGCYYRIGDASCIPGNNYTTLCEEFADGVALPAIFQPGHSILDLEYGQIYNPPLARNAFACGEMHPSTPGHPLHTVVLVGPKSDHKTGERVFHFANSWDNWCKRSATNHDPDMVDYGIGRLYEHGVIHNPLKLWQPGESAVNDHLRFEDEPAG</sequence>
<evidence type="ECO:0000313" key="1">
    <source>
        <dbReference type="EMBL" id="RLN33262.1"/>
    </source>
</evidence>
<dbReference type="Proteomes" id="UP000275267">
    <property type="component" value="Unassembled WGS sequence"/>
</dbReference>
<dbReference type="AlphaFoldDB" id="A0A3L6T527"/>
<dbReference type="OrthoDB" id="688125at2759"/>
<name>A0A3L6T527_PANMI</name>
<proteinExistence type="predicted"/>
<protein>
    <submittedName>
        <fullName evidence="1">Uncharacterized protein</fullName>
    </submittedName>
</protein>
<dbReference type="EMBL" id="PQIB02000002">
    <property type="protein sequence ID" value="RLN33262.1"/>
    <property type="molecule type" value="Genomic_DNA"/>
</dbReference>
<comment type="caution">
    <text evidence="1">The sequence shown here is derived from an EMBL/GenBank/DDBJ whole genome shotgun (WGS) entry which is preliminary data.</text>
</comment>
<keyword evidence="2" id="KW-1185">Reference proteome</keyword>
<accession>A0A3L6T527</accession>
<gene>
    <name evidence="1" type="ORF">C2845_PM03G37210</name>
</gene>
<organism evidence="1 2">
    <name type="scientific">Panicum miliaceum</name>
    <name type="common">Proso millet</name>
    <name type="synonym">Broomcorn millet</name>
    <dbReference type="NCBI Taxonomy" id="4540"/>
    <lineage>
        <taxon>Eukaryota</taxon>
        <taxon>Viridiplantae</taxon>
        <taxon>Streptophyta</taxon>
        <taxon>Embryophyta</taxon>
        <taxon>Tracheophyta</taxon>
        <taxon>Spermatophyta</taxon>
        <taxon>Magnoliopsida</taxon>
        <taxon>Liliopsida</taxon>
        <taxon>Poales</taxon>
        <taxon>Poaceae</taxon>
        <taxon>PACMAD clade</taxon>
        <taxon>Panicoideae</taxon>
        <taxon>Panicodae</taxon>
        <taxon>Paniceae</taxon>
        <taxon>Panicinae</taxon>
        <taxon>Panicum</taxon>
        <taxon>Panicum sect. Panicum</taxon>
    </lineage>
</organism>
<reference evidence="2" key="1">
    <citation type="journal article" date="2019" name="Nat. Commun.">
        <title>The genome of broomcorn millet.</title>
        <authorList>
            <person name="Zou C."/>
            <person name="Miki D."/>
            <person name="Li D."/>
            <person name="Tang Q."/>
            <person name="Xiao L."/>
            <person name="Rajput S."/>
            <person name="Deng P."/>
            <person name="Jia W."/>
            <person name="Huang R."/>
            <person name="Zhang M."/>
            <person name="Sun Y."/>
            <person name="Hu J."/>
            <person name="Fu X."/>
            <person name="Schnable P.S."/>
            <person name="Li F."/>
            <person name="Zhang H."/>
            <person name="Feng B."/>
            <person name="Zhu X."/>
            <person name="Liu R."/>
            <person name="Schnable J.C."/>
            <person name="Zhu J.-K."/>
            <person name="Zhang H."/>
        </authorList>
    </citation>
    <scope>NUCLEOTIDE SEQUENCE [LARGE SCALE GENOMIC DNA]</scope>
</reference>
<evidence type="ECO:0000313" key="2">
    <source>
        <dbReference type="Proteomes" id="UP000275267"/>
    </source>
</evidence>